<keyword evidence="1" id="KW-0808">Transferase</keyword>
<organism evidence="9 10">
    <name type="scientific">Lolium multiflorum</name>
    <name type="common">Italian ryegrass</name>
    <name type="synonym">Lolium perenne subsp. multiflorum</name>
    <dbReference type="NCBI Taxonomy" id="4521"/>
    <lineage>
        <taxon>Eukaryota</taxon>
        <taxon>Viridiplantae</taxon>
        <taxon>Streptophyta</taxon>
        <taxon>Embryophyta</taxon>
        <taxon>Tracheophyta</taxon>
        <taxon>Spermatophyta</taxon>
        <taxon>Magnoliopsida</taxon>
        <taxon>Liliopsida</taxon>
        <taxon>Poales</taxon>
        <taxon>Poaceae</taxon>
        <taxon>BOP clade</taxon>
        <taxon>Pooideae</taxon>
        <taxon>Poodae</taxon>
        <taxon>Poeae</taxon>
        <taxon>Poeae Chloroplast Group 2 (Poeae type)</taxon>
        <taxon>Loliodinae</taxon>
        <taxon>Loliinae</taxon>
        <taxon>Lolium</taxon>
    </lineage>
</organism>
<evidence type="ECO:0000256" key="7">
    <source>
        <dbReference type="SAM" id="MobiDB-lite"/>
    </source>
</evidence>
<evidence type="ECO:0000313" key="9">
    <source>
        <dbReference type="EMBL" id="KAK1628574.1"/>
    </source>
</evidence>
<name>A0AAD8RP46_LOLMU</name>
<dbReference type="Gene3D" id="3.30.70.270">
    <property type="match status" value="1"/>
</dbReference>
<keyword evidence="10" id="KW-1185">Reference proteome</keyword>
<dbReference type="Pfam" id="PF17917">
    <property type="entry name" value="RT_RNaseH"/>
    <property type="match status" value="1"/>
</dbReference>
<dbReference type="GO" id="GO:0016787">
    <property type="term" value="F:hydrolase activity"/>
    <property type="evidence" value="ECO:0007669"/>
    <property type="project" value="UniProtKB-KW"/>
</dbReference>
<evidence type="ECO:0000256" key="5">
    <source>
        <dbReference type="ARBA" id="ARBA00022801"/>
    </source>
</evidence>
<dbReference type="GO" id="GO:0004519">
    <property type="term" value="F:endonuclease activity"/>
    <property type="evidence" value="ECO:0007669"/>
    <property type="project" value="UniProtKB-KW"/>
</dbReference>
<evidence type="ECO:0000256" key="3">
    <source>
        <dbReference type="ARBA" id="ARBA00022722"/>
    </source>
</evidence>
<feature type="region of interest" description="Disordered" evidence="7">
    <location>
        <begin position="334"/>
        <end position="405"/>
    </location>
</feature>
<keyword evidence="6" id="KW-0695">RNA-directed DNA polymerase</keyword>
<dbReference type="FunFam" id="3.30.70.270:FF:000020">
    <property type="entry name" value="Transposon Tf2-6 polyprotein-like Protein"/>
    <property type="match status" value="1"/>
</dbReference>
<dbReference type="AlphaFoldDB" id="A0AAD8RP46"/>
<evidence type="ECO:0000256" key="6">
    <source>
        <dbReference type="ARBA" id="ARBA00022918"/>
    </source>
</evidence>
<proteinExistence type="predicted"/>
<feature type="compositionally biased region" description="Basic and acidic residues" evidence="7">
    <location>
        <begin position="334"/>
        <end position="345"/>
    </location>
</feature>
<dbReference type="Proteomes" id="UP001231189">
    <property type="component" value="Unassembled WGS sequence"/>
</dbReference>
<feature type="domain" description="Reverse transcriptase RNase H-like" evidence="8">
    <location>
        <begin position="80"/>
        <end position="182"/>
    </location>
</feature>
<dbReference type="PANTHER" id="PTHR34072:SF44">
    <property type="entry name" value="RNA-DIRECTED DNA POLYMERASE"/>
    <property type="match status" value="1"/>
</dbReference>
<accession>A0AAD8RP46</accession>
<gene>
    <name evidence="9" type="ORF">QYE76_002889</name>
</gene>
<keyword evidence="4" id="KW-0255">Endonuclease</keyword>
<dbReference type="InterPro" id="IPR043502">
    <property type="entry name" value="DNA/RNA_pol_sf"/>
</dbReference>
<keyword evidence="2" id="KW-0548">Nucleotidyltransferase</keyword>
<evidence type="ECO:0000256" key="1">
    <source>
        <dbReference type="ARBA" id="ARBA00022679"/>
    </source>
</evidence>
<dbReference type="InterPro" id="IPR043128">
    <property type="entry name" value="Rev_trsase/Diguanyl_cyclase"/>
</dbReference>
<feature type="compositionally biased region" description="Basic residues" evidence="7">
    <location>
        <begin position="361"/>
        <end position="382"/>
    </location>
</feature>
<dbReference type="PANTHER" id="PTHR34072">
    <property type="entry name" value="ENZYMATIC POLYPROTEIN-RELATED"/>
    <property type="match status" value="1"/>
</dbReference>
<protein>
    <recommendedName>
        <fullName evidence="8">Reverse transcriptase RNase H-like domain-containing protein</fullName>
    </recommendedName>
</protein>
<evidence type="ECO:0000259" key="8">
    <source>
        <dbReference type="Pfam" id="PF17917"/>
    </source>
</evidence>
<dbReference type="GO" id="GO:0003964">
    <property type="term" value="F:RNA-directed DNA polymerase activity"/>
    <property type="evidence" value="ECO:0007669"/>
    <property type="project" value="UniProtKB-KW"/>
</dbReference>
<keyword evidence="3" id="KW-0540">Nuclease</keyword>
<evidence type="ECO:0000256" key="4">
    <source>
        <dbReference type="ARBA" id="ARBA00022759"/>
    </source>
</evidence>
<evidence type="ECO:0000313" key="10">
    <source>
        <dbReference type="Proteomes" id="UP001231189"/>
    </source>
</evidence>
<evidence type="ECO:0000256" key="2">
    <source>
        <dbReference type="ARBA" id="ARBA00022695"/>
    </source>
</evidence>
<dbReference type="SUPFAM" id="SSF56672">
    <property type="entry name" value="DNA/RNA polymerases"/>
    <property type="match status" value="1"/>
</dbReference>
<sequence length="490" mass="55542">MEVDRAKVEAIEKMPYPRDVKGIRSVLGHAGFYRRFIKDFSKISKPLTNLLQKDVPFVFDDDCKEAFETLKKALTTEPPDWNLPFEIMCDASDFAVGAVLGQRVEKLNVIHYASKTLDAAQRNYATTEKELLAVVFACDKFRSYIVDSKVTIHTDHAAIRYLMQKKDAKPRLIRWVLLLQEFDLHIVDRKGADNPVADNLSRLENIAYDPILVNDSFPNEQLAVIKGCMRGISLTSSSLSSINLGYPLKGKLAAVLQTSALGGPTLSTGKEGERRHQALFWRHCRGGKVKGTHTSVPGQHKDYLDACSEGSFTSKEVEARWDLLDRIEDNAEGWENDKGYADKPPFKPLPPKEGNEEKEEKKKKKERRRRRRRRRRIKRKRTPGKDRGPWGPTPHPAARGRAPYSVGPPETFRLRFFAYLSRRDLKLRYQLTKLQKDSRGAATVAKLQFGDRTLFRHPAGAGKCPQGFSIDTAAISTAIFITAASMMRRE</sequence>
<dbReference type="EMBL" id="JAUUTY010000005">
    <property type="protein sequence ID" value="KAK1628574.1"/>
    <property type="molecule type" value="Genomic_DNA"/>
</dbReference>
<dbReference type="CDD" id="cd09274">
    <property type="entry name" value="RNase_HI_RT_Ty3"/>
    <property type="match status" value="1"/>
</dbReference>
<reference evidence="9" key="1">
    <citation type="submission" date="2023-07" db="EMBL/GenBank/DDBJ databases">
        <title>A chromosome-level genome assembly of Lolium multiflorum.</title>
        <authorList>
            <person name="Chen Y."/>
            <person name="Copetti D."/>
            <person name="Kolliker R."/>
            <person name="Studer B."/>
        </authorList>
    </citation>
    <scope>NUCLEOTIDE SEQUENCE</scope>
    <source>
        <strain evidence="9">02402/16</strain>
        <tissue evidence="9">Leaf</tissue>
    </source>
</reference>
<keyword evidence="5" id="KW-0378">Hydrolase</keyword>
<comment type="caution">
    <text evidence="9">The sequence shown here is derived from an EMBL/GenBank/DDBJ whole genome shotgun (WGS) entry which is preliminary data.</text>
</comment>
<dbReference type="FunFam" id="3.10.20.370:FF:000001">
    <property type="entry name" value="Retrovirus-related Pol polyprotein from transposon 17.6-like protein"/>
    <property type="match status" value="1"/>
</dbReference>
<dbReference type="InterPro" id="IPR041373">
    <property type="entry name" value="RT_RNaseH"/>
</dbReference>